<accession>A0AA41QP30</accession>
<dbReference type="RefSeq" id="WP_281736287.1">
    <property type="nucleotide sequence ID" value="NZ_JAKETQ010000001.1"/>
</dbReference>
<dbReference type="Proteomes" id="UP001156140">
    <property type="component" value="Unassembled WGS sequence"/>
</dbReference>
<dbReference type="EMBL" id="JALAZD010000001">
    <property type="protein sequence ID" value="MCI0128018.1"/>
    <property type="molecule type" value="Genomic_DNA"/>
</dbReference>
<protein>
    <submittedName>
        <fullName evidence="1">Three-Cys-motif partner protein TcmP</fullName>
    </submittedName>
</protein>
<evidence type="ECO:0000313" key="2">
    <source>
        <dbReference type="Proteomes" id="UP001156140"/>
    </source>
</evidence>
<dbReference type="AlphaFoldDB" id="A0AA41QP30"/>
<keyword evidence="2" id="KW-1185">Reference proteome</keyword>
<comment type="caution">
    <text evidence="1">The sequence shown here is derived from an EMBL/GenBank/DDBJ whole genome shotgun (WGS) entry which is preliminary data.</text>
</comment>
<gene>
    <name evidence="1" type="primary">tcmP</name>
    <name evidence="1" type="ORF">ML536_14410</name>
</gene>
<name>A0AA41QP30_9HYPH</name>
<evidence type="ECO:0000313" key="1">
    <source>
        <dbReference type="EMBL" id="MCI0128018.1"/>
    </source>
</evidence>
<dbReference type="InterPro" id="IPR031009">
    <property type="entry name" value="Tcm_partner"/>
</dbReference>
<reference evidence="1" key="1">
    <citation type="submission" date="2022-03" db="EMBL/GenBank/DDBJ databases">
        <title>The complete genome sequence of a Methyloterrigena soli.</title>
        <authorList>
            <person name="Zi Z."/>
        </authorList>
    </citation>
    <scope>NUCLEOTIDE SEQUENCE</scope>
    <source>
        <strain evidence="1">M48</strain>
    </source>
</reference>
<dbReference type="NCBIfam" id="TIGR04474">
    <property type="entry name" value="tcm_partner"/>
    <property type="match status" value="1"/>
</dbReference>
<sequence>MGTQLPLWTDLPEITDTKEIAFQPIRTPLWTSNKAQLISKYLYYFVLITKHGIYIDGFAAPQEPEQENSWAAKLVLDTQPKKFHLREYWLCELDPVRARFLEELEEITSDRHKTRIEILVGDFNKEVHKILKDGSIKEKTAAFCLLDQRTFECEWATVETLATHKRNGHKIEQFYFLATGWLDRAFSGLTVNTHKAEKWWGGPGWGDLRSMDGNRRARIFADRFKKDLGYTYATPWPIFEKGNTGRVMYHMIHATDHPEAPKIMARAYRKATSAPEPIEQLELELRQLVKELPSELGVELPAYQPKS</sequence>
<organism evidence="1 2">
    <name type="scientific">Paradevosia shaoguanensis</name>
    <dbReference type="NCBI Taxonomy" id="1335043"/>
    <lineage>
        <taxon>Bacteria</taxon>
        <taxon>Pseudomonadati</taxon>
        <taxon>Pseudomonadota</taxon>
        <taxon>Alphaproteobacteria</taxon>
        <taxon>Hyphomicrobiales</taxon>
        <taxon>Devosiaceae</taxon>
        <taxon>Paradevosia</taxon>
    </lineage>
</organism>
<proteinExistence type="predicted"/>